<dbReference type="PROSITE" id="PS51192">
    <property type="entry name" value="HELICASE_ATP_BIND_1"/>
    <property type="match status" value="1"/>
</dbReference>
<sequence length="656" mass="74269">MTPVHYKLPAGQYISDLNLQINPLHYVTHLCADTGMGKSSWVMETLCQQGPIIFAVPQRAQITQLQAKYGDRGDVEFIYGGHTALSDTSANIVCTYDQLPALQARLFCRNYTLVVDEVHKLYQAASYRGEAISGLLDVIQEGRFNRVVTLSATFNRELVPYLIDSWLEVSRIETVERHVALHLYVDKDAAAKDVLAGLESGSAPTIIRINDKEAMAAYRKMLEARGLTCLCVNRDVQATDEVVEMLTDESVAQYDVVLTTSLLDEAVNIQDQQIAELIVLNGKIHPEELKQFMGRFRQCNPPVRICLPHYMLGKQARALKAARQSAQVVINASRQIAEQILYECDALATVRKANGTLSGWFGFEPLRMKQGKVAANEAGMMASLYRADLNQCYQSEVALEQAMRRELKTLNWSVLDWDECPAEARDKALDQAVEQIGEDRTKALERCRQAMAESVAQHKRESNDPVNTVECLQALVNRCEHGTQEKVLASLWLELHQQVLIDPWDAFDALSQQQDRPIWHFHNTLHSNLFLKPVLQHLSTLPMGTVMTLAEARRHILEGLRQANRQYPALKELIPASNLKGVKVKRNNHFEVTDRFVRMIFREFTATPPVRSNNKDKIVFDGLGPFGYRYRLVHGEAPREGRKRTIRRIKPKIKAT</sequence>
<evidence type="ECO:0000313" key="3">
    <source>
        <dbReference type="Proteomes" id="UP001499915"/>
    </source>
</evidence>
<dbReference type="EMBL" id="BAAAET010000003">
    <property type="protein sequence ID" value="GAA0695310.1"/>
    <property type="molecule type" value="Genomic_DNA"/>
</dbReference>
<evidence type="ECO:0000259" key="1">
    <source>
        <dbReference type="PROSITE" id="PS51192"/>
    </source>
</evidence>
<dbReference type="InterPro" id="IPR014001">
    <property type="entry name" value="Helicase_ATP-bd"/>
</dbReference>
<dbReference type="SUPFAM" id="SSF52540">
    <property type="entry name" value="P-loop containing nucleoside triphosphate hydrolases"/>
    <property type="match status" value="1"/>
</dbReference>
<dbReference type="InterPro" id="IPR011545">
    <property type="entry name" value="DEAD/DEAH_box_helicase_dom"/>
</dbReference>
<gene>
    <name evidence="2" type="ORF">GCM10009104_23750</name>
</gene>
<dbReference type="Pfam" id="PF00270">
    <property type="entry name" value="DEAD"/>
    <property type="match status" value="1"/>
</dbReference>
<organism evidence="2 3">
    <name type="scientific">Marinobacterium maritimum</name>
    <dbReference type="NCBI Taxonomy" id="500162"/>
    <lineage>
        <taxon>Bacteria</taxon>
        <taxon>Pseudomonadati</taxon>
        <taxon>Pseudomonadota</taxon>
        <taxon>Gammaproteobacteria</taxon>
        <taxon>Oceanospirillales</taxon>
        <taxon>Oceanospirillaceae</taxon>
        <taxon>Marinobacterium</taxon>
    </lineage>
</organism>
<comment type="caution">
    <text evidence="2">The sequence shown here is derived from an EMBL/GenBank/DDBJ whole genome shotgun (WGS) entry which is preliminary data.</text>
</comment>
<proteinExistence type="predicted"/>
<dbReference type="InterPro" id="IPR027417">
    <property type="entry name" value="P-loop_NTPase"/>
</dbReference>
<feature type="domain" description="Helicase ATP-binding" evidence="1">
    <location>
        <begin position="19"/>
        <end position="172"/>
    </location>
</feature>
<name>A0ABN1I7N3_9GAMM</name>
<dbReference type="Gene3D" id="3.40.50.300">
    <property type="entry name" value="P-loop containing nucleotide triphosphate hydrolases"/>
    <property type="match status" value="1"/>
</dbReference>
<protein>
    <recommendedName>
        <fullName evidence="1">Helicase ATP-binding domain-containing protein</fullName>
    </recommendedName>
</protein>
<keyword evidence="3" id="KW-1185">Reference proteome</keyword>
<dbReference type="SMART" id="SM00487">
    <property type="entry name" value="DEXDc"/>
    <property type="match status" value="1"/>
</dbReference>
<reference evidence="2 3" key="1">
    <citation type="journal article" date="2019" name="Int. J. Syst. Evol. Microbiol.">
        <title>The Global Catalogue of Microorganisms (GCM) 10K type strain sequencing project: providing services to taxonomists for standard genome sequencing and annotation.</title>
        <authorList>
            <consortium name="The Broad Institute Genomics Platform"/>
            <consortium name="The Broad Institute Genome Sequencing Center for Infectious Disease"/>
            <person name="Wu L."/>
            <person name="Ma J."/>
        </authorList>
    </citation>
    <scope>NUCLEOTIDE SEQUENCE [LARGE SCALE GENOMIC DNA]</scope>
    <source>
        <strain evidence="2 3">JCM 15134</strain>
    </source>
</reference>
<dbReference type="Proteomes" id="UP001499915">
    <property type="component" value="Unassembled WGS sequence"/>
</dbReference>
<dbReference type="RefSeq" id="WP_343806195.1">
    <property type="nucleotide sequence ID" value="NZ_BAAAET010000003.1"/>
</dbReference>
<evidence type="ECO:0000313" key="2">
    <source>
        <dbReference type="EMBL" id="GAA0695310.1"/>
    </source>
</evidence>
<accession>A0ABN1I7N3</accession>